<comment type="caution">
    <text evidence="2">The sequence shown here is derived from an EMBL/GenBank/DDBJ whole genome shotgun (WGS) entry which is preliminary data.</text>
</comment>
<keyword evidence="1" id="KW-0732">Signal</keyword>
<dbReference type="Proteomes" id="UP000229931">
    <property type="component" value="Unassembled WGS sequence"/>
</dbReference>
<evidence type="ECO:0000313" key="3">
    <source>
        <dbReference type="Proteomes" id="UP000229931"/>
    </source>
</evidence>
<feature type="chain" id="PRO_5014882881" evidence="1">
    <location>
        <begin position="23"/>
        <end position="94"/>
    </location>
</feature>
<organism evidence="2 3">
    <name type="scientific">Candidatus Kuenenbacteria bacterium CG_4_8_14_3_um_filter_39_15</name>
    <dbReference type="NCBI Taxonomy" id="1974615"/>
    <lineage>
        <taxon>Bacteria</taxon>
        <taxon>Candidatus Kueneniibacteriota</taxon>
    </lineage>
</organism>
<evidence type="ECO:0000256" key="1">
    <source>
        <dbReference type="SAM" id="SignalP"/>
    </source>
</evidence>
<dbReference type="EMBL" id="PFHP01000071">
    <property type="protein sequence ID" value="PIW95427.1"/>
    <property type="molecule type" value="Genomic_DNA"/>
</dbReference>
<reference evidence="3" key="1">
    <citation type="submission" date="2017-09" db="EMBL/GenBank/DDBJ databases">
        <title>Depth-based differentiation of microbial function through sediment-hosted aquifers and enrichment of novel symbionts in the deep terrestrial subsurface.</title>
        <authorList>
            <person name="Probst A.J."/>
            <person name="Ladd B."/>
            <person name="Jarett J.K."/>
            <person name="Geller-Mcgrath D.E."/>
            <person name="Sieber C.M.K."/>
            <person name="Emerson J.B."/>
            <person name="Anantharaman K."/>
            <person name="Thomas B.C."/>
            <person name="Malmstrom R."/>
            <person name="Stieglmeier M."/>
            <person name="Klingl A."/>
            <person name="Woyke T."/>
            <person name="Ryan C.M."/>
            <person name="Banfield J.F."/>
        </authorList>
    </citation>
    <scope>NUCLEOTIDE SEQUENCE [LARGE SCALE GENOMIC DNA]</scope>
</reference>
<name>A0A2M7IKZ9_9BACT</name>
<sequence>MKKVIILTLVFALVFGISGTFAGFTPPSANASIGTSLTRDDAGAGASRPIIKAKWEMKGPCFSGSTWNNCSTVGEGEDALGDEYAQFNAPGVWD</sequence>
<feature type="non-terminal residue" evidence="2">
    <location>
        <position position="94"/>
    </location>
</feature>
<protein>
    <submittedName>
        <fullName evidence="2">Uncharacterized protein</fullName>
    </submittedName>
</protein>
<gene>
    <name evidence="2" type="ORF">COZ84_03540</name>
</gene>
<feature type="signal peptide" evidence="1">
    <location>
        <begin position="1"/>
        <end position="22"/>
    </location>
</feature>
<accession>A0A2M7IKZ9</accession>
<proteinExistence type="predicted"/>
<dbReference type="AlphaFoldDB" id="A0A2M7IKZ9"/>
<evidence type="ECO:0000313" key="2">
    <source>
        <dbReference type="EMBL" id="PIW95427.1"/>
    </source>
</evidence>